<dbReference type="EMBL" id="BOOP01000013">
    <property type="protein sequence ID" value="GII38215.1"/>
    <property type="molecule type" value="Genomic_DNA"/>
</dbReference>
<accession>A0A8J3U4S5</accession>
<comment type="caution">
    <text evidence="1">The sequence shown here is derived from an EMBL/GenBank/DDBJ whole genome shotgun (WGS) entry which is preliminary data.</text>
</comment>
<gene>
    <name evidence="1" type="ORF">Pph01_32180</name>
</gene>
<reference evidence="1 2" key="1">
    <citation type="submission" date="2021-01" db="EMBL/GenBank/DDBJ databases">
        <title>Whole genome shotgun sequence of Planotetraspora phitsanulokensis NBRC 104273.</title>
        <authorList>
            <person name="Komaki H."/>
            <person name="Tamura T."/>
        </authorList>
    </citation>
    <scope>NUCLEOTIDE SEQUENCE [LARGE SCALE GENOMIC DNA]</scope>
    <source>
        <strain evidence="1 2">NBRC 104273</strain>
    </source>
</reference>
<keyword evidence="2" id="KW-1185">Reference proteome</keyword>
<sequence>MKNGQYMSGTLAMPSRDGATQFASRRVVRRAWPTPGPVVLETGRDIIRLSGVSGGSVFVVHPDRDPPDG</sequence>
<organism evidence="1 2">
    <name type="scientific">Planotetraspora phitsanulokensis</name>
    <dbReference type="NCBI Taxonomy" id="575192"/>
    <lineage>
        <taxon>Bacteria</taxon>
        <taxon>Bacillati</taxon>
        <taxon>Actinomycetota</taxon>
        <taxon>Actinomycetes</taxon>
        <taxon>Streptosporangiales</taxon>
        <taxon>Streptosporangiaceae</taxon>
        <taxon>Planotetraspora</taxon>
    </lineage>
</organism>
<dbReference type="Proteomes" id="UP000622547">
    <property type="component" value="Unassembled WGS sequence"/>
</dbReference>
<protein>
    <submittedName>
        <fullName evidence="1">Uncharacterized protein</fullName>
    </submittedName>
</protein>
<name>A0A8J3U4S5_9ACTN</name>
<proteinExistence type="predicted"/>
<evidence type="ECO:0000313" key="1">
    <source>
        <dbReference type="EMBL" id="GII38215.1"/>
    </source>
</evidence>
<dbReference type="AlphaFoldDB" id="A0A8J3U4S5"/>
<evidence type="ECO:0000313" key="2">
    <source>
        <dbReference type="Proteomes" id="UP000622547"/>
    </source>
</evidence>